<proteinExistence type="predicted"/>
<name>A0A177ECU2_9MICR</name>
<accession>A0A177ECU2</accession>
<dbReference type="GeneID" id="93647471"/>
<evidence type="ECO:0000256" key="1">
    <source>
        <dbReference type="SAM" id="SignalP"/>
    </source>
</evidence>
<feature type="signal peptide" evidence="1">
    <location>
        <begin position="1"/>
        <end position="28"/>
    </location>
</feature>
<dbReference type="RefSeq" id="XP_067543727.1">
    <property type="nucleotide sequence ID" value="XM_067688539.1"/>
</dbReference>
<evidence type="ECO:0000313" key="2">
    <source>
        <dbReference type="EMBL" id="OAG28982.1"/>
    </source>
</evidence>
<dbReference type="EMBL" id="LTDL01000042">
    <property type="protein sequence ID" value="OAG28982.1"/>
    <property type="molecule type" value="Genomic_DNA"/>
</dbReference>
<feature type="chain" id="PRO_5008060321" evidence="1">
    <location>
        <begin position="29"/>
        <end position="108"/>
    </location>
</feature>
<protein>
    <submittedName>
        <fullName evidence="2">Uncharacterized protein</fullName>
    </submittedName>
</protein>
<keyword evidence="1" id="KW-0732">Signal</keyword>
<comment type="caution">
    <text evidence="2">The sequence shown here is derived from an EMBL/GenBank/DDBJ whole genome shotgun (WGS) entry which is preliminary data.</text>
</comment>
<gene>
    <name evidence="2" type="ORF">NEDG_01121</name>
</gene>
<sequence>MKQMSIRRVTRVIVAAAFVLMGLGRCQAGRNPSYEQDLFLLEQLANINENELDQYIDTNLYEETREIDRHQLKCLAVTYKEARKFTNLLHLGNQEEAGPKDGEDILYL</sequence>
<reference evidence="2 3" key="1">
    <citation type="submission" date="2016-02" db="EMBL/GenBank/DDBJ databases">
        <title>Discovery of a natural microsporidian pathogen with a broad tissue tropism in Caenorhabditis elegans.</title>
        <authorList>
            <person name="Luallen R.J."/>
            <person name="Reinke A.W."/>
            <person name="Tong L."/>
            <person name="Botts M.R."/>
            <person name="Felix M.-A."/>
            <person name="Troemel E.R."/>
        </authorList>
    </citation>
    <scope>NUCLEOTIDE SEQUENCE [LARGE SCALE GENOMIC DNA]</scope>
    <source>
        <strain evidence="2 3">JUm2807</strain>
    </source>
</reference>
<dbReference type="Proteomes" id="UP000185944">
    <property type="component" value="Unassembled WGS sequence"/>
</dbReference>
<keyword evidence="3" id="KW-1185">Reference proteome</keyword>
<dbReference type="VEuPathDB" id="MicrosporidiaDB:NEDG_01121"/>
<organism evidence="2 3">
    <name type="scientific">Nematocida displodere</name>
    <dbReference type="NCBI Taxonomy" id="1805483"/>
    <lineage>
        <taxon>Eukaryota</taxon>
        <taxon>Fungi</taxon>
        <taxon>Fungi incertae sedis</taxon>
        <taxon>Microsporidia</taxon>
        <taxon>Nematocida</taxon>
    </lineage>
</organism>
<dbReference type="AlphaFoldDB" id="A0A177ECU2"/>
<evidence type="ECO:0000313" key="3">
    <source>
        <dbReference type="Proteomes" id="UP000185944"/>
    </source>
</evidence>